<dbReference type="EMBL" id="KV784353">
    <property type="protein sequence ID" value="OEU23510.1"/>
    <property type="molecule type" value="Genomic_DNA"/>
</dbReference>
<dbReference type="InParanoid" id="A0A1E7FZD6"/>
<evidence type="ECO:0000313" key="2">
    <source>
        <dbReference type="EMBL" id="OEU23510.1"/>
    </source>
</evidence>
<feature type="region of interest" description="Disordered" evidence="1">
    <location>
        <begin position="1"/>
        <end position="33"/>
    </location>
</feature>
<reference evidence="2 3" key="1">
    <citation type="submission" date="2016-09" db="EMBL/GenBank/DDBJ databases">
        <title>Extensive genetic diversity and differential bi-allelic expression allows diatom success in the polar Southern Ocean.</title>
        <authorList>
            <consortium name="DOE Joint Genome Institute"/>
            <person name="Mock T."/>
            <person name="Otillar R.P."/>
            <person name="Strauss J."/>
            <person name="Dupont C."/>
            <person name="Frickenhaus S."/>
            <person name="Maumus F."/>
            <person name="Mcmullan M."/>
            <person name="Sanges R."/>
            <person name="Schmutz J."/>
            <person name="Toseland A."/>
            <person name="Valas R."/>
            <person name="Veluchamy A."/>
            <person name="Ward B.J."/>
            <person name="Allen A."/>
            <person name="Barry K."/>
            <person name="Falciatore A."/>
            <person name="Ferrante M."/>
            <person name="Fortunato A.E."/>
            <person name="Gloeckner G."/>
            <person name="Gruber A."/>
            <person name="Hipkin R."/>
            <person name="Janech M."/>
            <person name="Kroth P."/>
            <person name="Leese F."/>
            <person name="Lindquist E."/>
            <person name="Lyon B.R."/>
            <person name="Martin J."/>
            <person name="Mayer C."/>
            <person name="Parker M."/>
            <person name="Quesneville H."/>
            <person name="Raymond J."/>
            <person name="Uhlig C."/>
            <person name="Valentin K.U."/>
            <person name="Worden A.Z."/>
            <person name="Armbrust E.V."/>
            <person name="Bowler C."/>
            <person name="Green B."/>
            <person name="Moulton V."/>
            <person name="Van Oosterhout C."/>
            <person name="Grigoriev I."/>
        </authorList>
    </citation>
    <scope>NUCLEOTIDE SEQUENCE [LARGE SCALE GENOMIC DNA]</scope>
    <source>
        <strain evidence="2 3">CCMP1102</strain>
    </source>
</reference>
<evidence type="ECO:0000313" key="3">
    <source>
        <dbReference type="Proteomes" id="UP000095751"/>
    </source>
</evidence>
<feature type="compositionally biased region" description="Polar residues" evidence="1">
    <location>
        <begin position="1"/>
        <end position="18"/>
    </location>
</feature>
<organism evidence="2 3">
    <name type="scientific">Fragilariopsis cylindrus CCMP1102</name>
    <dbReference type="NCBI Taxonomy" id="635003"/>
    <lineage>
        <taxon>Eukaryota</taxon>
        <taxon>Sar</taxon>
        <taxon>Stramenopiles</taxon>
        <taxon>Ochrophyta</taxon>
        <taxon>Bacillariophyta</taxon>
        <taxon>Bacillariophyceae</taxon>
        <taxon>Bacillariophycidae</taxon>
        <taxon>Bacillariales</taxon>
        <taxon>Bacillariaceae</taxon>
        <taxon>Fragilariopsis</taxon>
    </lineage>
</organism>
<protein>
    <submittedName>
        <fullName evidence="2">Uncharacterized protein</fullName>
    </submittedName>
</protein>
<evidence type="ECO:0000256" key="1">
    <source>
        <dbReference type="SAM" id="MobiDB-lite"/>
    </source>
</evidence>
<keyword evidence="3" id="KW-1185">Reference proteome</keyword>
<sequence length="679" mass="79651">MTSPHVSCKSSMKRTTTATDKKPEGIPGSTKKKRVPHSLIRLWSPKSPLIFVSSISGPRRCLRQRHKQRSSSDRGNITLLAVVLFFYENHTMEVYNNKEIYRNSNAANDIPFFPKTNKNGTAKVEDLLQLNEMDSLVPMPSDLEITKSTVAKIEFNPDAFNFTKDWRSATSGESATSRVSIDAGEEYVFKQIIQGKYWEFGVLDREVCIVKQLSNFSWAPKLVWYNSSSLATTYVGKQMTKFTIPLNYKEQIEKIFFDMESVGINHGDIYKPCNVQPRKLHFKCMKDPENEMYDNYEFMLKSENFGWATKNGNYSCEEHIPNKKPQYYEGDNDRSYVLPKLDETFRRHLRVEQHFMVDWTLGYTEKKIRETIKKWPNLLIRKMVQHPLYTDNKERVEVFSKFYSTKVDDFRGKTAFNMYFIYDRDPKYDFRPSSKGKRLVNTAMFDLKKALRDGMSRGFLIHATDNIQETKENMVALGIPQEYQHRQFDTLRRVFDVLNFFGMGYVVLRNFERMPDDVRVDPSHLDVDLLVSNYYEAKRLLDSISPASVWKTSYENGKYRVVNSVMIDGTLVNFDIRSVGDNYFDRQWQLDVLKRRSKLRGLYVPSKEDHLHSLIYHAIIQKPRISETYVEVFKELRSNWTDAQVRDKKFLAEKLHAFMEEHGYKMVKPNDITVGYFTN</sequence>
<dbReference type="Proteomes" id="UP000095751">
    <property type="component" value="Unassembled WGS sequence"/>
</dbReference>
<dbReference type="KEGG" id="fcy:FRACYDRAFT_233680"/>
<accession>A0A1E7FZD6</accession>
<dbReference type="AlphaFoldDB" id="A0A1E7FZD6"/>
<proteinExistence type="predicted"/>
<gene>
    <name evidence="2" type="ORF">FRACYDRAFT_233680</name>
</gene>
<name>A0A1E7FZD6_9STRA</name>